<protein>
    <submittedName>
        <fullName evidence="1">Uncharacterized protein</fullName>
    </submittedName>
</protein>
<dbReference type="Proteomes" id="UP000305883">
    <property type="component" value="Unassembled WGS sequence"/>
</dbReference>
<proteinExistence type="predicted"/>
<evidence type="ECO:0000313" key="2">
    <source>
        <dbReference type="Proteomes" id="UP000305883"/>
    </source>
</evidence>
<evidence type="ECO:0000313" key="1">
    <source>
        <dbReference type="EMBL" id="TIC99799.1"/>
    </source>
</evidence>
<organism evidence="1 2">
    <name type="scientific">Colletotrichum higginsianum</name>
    <dbReference type="NCBI Taxonomy" id="80884"/>
    <lineage>
        <taxon>Eukaryota</taxon>
        <taxon>Fungi</taxon>
        <taxon>Dikarya</taxon>
        <taxon>Ascomycota</taxon>
        <taxon>Pezizomycotina</taxon>
        <taxon>Sordariomycetes</taxon>
        <taxon>Hypocreomycetidae</taxon>
        <taxon>Glomerellales</taxon>
        <taxon>Glomerellaceae</taxon>
        <taxon>Colletotrichum</taxon>
        <taxon>Colletotrichum destructivum species complex</taxon>
    </lineage>
</organism>
<comment type="caution">
    <text evidence="1">The sequence shown here is derived from an EMBL/GenBank/DDBJ whole genome shotgun (WGS) entry which is preliminary data.</text>
</comment>
<name>A0A4T0W3K2_9PEZI</name>
<reference evidence="1 2" key="1">
    <citation type="journal article" date="2019" name="Genome Biol. Evol.">
        <title>Genomic Plasticity Mediated by Transposable Elements in the Plant Pathogenic Fungus Colletotrichum higginsianum.</title>
        <authorList>
            <person name="Tsushima A."/>
            <person name="Gan P."/>
            <person name="Kumakura N."/>
            <person name="Narusaka M."/>
            <person name="Takano Y."/>
            <person name="Narusaka Y."/>
            <person name="Shirasu K."/>
        </authorList>
    </citation>
    <scope>NUCLEOTIDE SEQUENCE [LARGE SCALE GENOMIC DNA]</scope>
    <source>
        <strain evidence="1 2">MAFF305635-RFP</strain>
    </source>
</reference>
<dbReference type="AlphaFoldDB" id="A0A4T0W3K2"/>
<sequence>MSSAGKSSQTSNGLGFDDLLPTCAKSCVSEIIVSVPSADVTARYLCDATRLHEAVGCSFQRCSIIDGLQT</sequence>
<accession>A0A4T0W3K2</accession>
<dbReference type="EMBL" id="MWPZ01000004">
    <property type="protein sequence ID" value="TIC99799.1"/>
    <property type="molecule type" value="Genomic_DNA"/>
</dbReference>
<gene>
    <name evidence="1" type="ORF">CH35J_006423</name>
</gene>